<evidence type="ECO:0000313" key="16">
    <source>
        <dbReference type="EMBL" id="QHS47028.1"/>
    </source>
</evidence>
<comment type="similarity">
    <text evidence="13 15">Belongs to the chloride channel (TC 2.A.49) family. ClcA subfamily.</text>
</comment>
<keyword evidence="10 15" id="KW-0472">Membrane</keyword>
<comment type="function">
    <text evidence="12 15">Proton-coupled chloride transporter. Functions as antiport system and exchanges two chloride ions for 1 proton. Probably acts as an electrical shunt for an outwardly-directed proton pump that is linked to amino acid decarboxylation, as part of the extreme acid resistance (XAR) response.</text>
</comment>
<dbReference type="CDD" id="cd01031">
    <property type="entry name" value="EriC"/>
    <property type="match status" value="1"/>
</dbReference>
<keyword evidence="9 15" id="KW-0406">Ion transport</keyword>
<dbReference type="InterPro" id="IPR001807">
    <property type="entry name" value="ClC"/>
</dbReference>
<evidence type="ECO:0000313" key="17">
    <source>
        <dbReference type="Proteomes" id="UP000464389"/>
    </source>
</evidence>
<evidence type="ECO:0000256" key="13">
    <source>
        <dbReference type="ARBA" id="ARBA00060935"/>
    </source>
</evidence>
<dbReference type="Pfam" id="PF00654">
    <property type="entry name" value="Voltage_CLC"/>
    <property type="match status" value="1"/>
</dbReference>
<keyword evidence="5 15" id="KW-1003">Cell membrane</keyword>
<dbReference type="AlphaFoldDB" id="A0A6P1UYL7"/>
<comment type="subcellular location">
    <subcellularLocation>
        <location evidence="1">Cell inner membrane</location>
        <topology evidence="1">Multi-pass membrane protein</topology>
    </subcellularLocation>
    <subcellularLocation>
        <location evidence="15">Cell membrane</location>
        <topology evidence="15">Multi-pass membrane protein</topology>
    </subcellularLocation>
</comment>
<evidence type="ECO:0000256" key="8">
    <source>
        <dbReference type="ARBA" id="ARBA00022989"/>
    </source>
</evidence>
<evidence type="ECO:0000256" key="7">
    <source>
        <dbReference type="ARBA" id="ARBA00022692"/>
    </source>
</evidence>
<dbReference type="GO" id="GO:0005247">
    <property type="term" value="F:voltage-gated chloride channel activity"/>
    <property type="evidence" value="ECO:0007669"/>
    <property type="project" value="TreeGrafter"/>
</dbReference>
<evidence type="ECO:0000256" key="11">
    <source>
        <dbReference type="ARBA" id="ARBA00023214"/>
    </source>
</evidence>
<evidence type="ECO:0000256" key="12">
    <source>
        <dbReference type="ARBA" id="ARBA00059427"/>
    </source>
</evidence>
<keyword evidence="6" id="KW-0997">Cell inner membrane</keyword>
<feature type="transmembrane region" description="Helical" evidence="15">
    <location>
        <begin position="64"/>
        <end position="84"/>
    </location>
</feature>
<feature type="transmembrane region" description="Helical" evidence="15">
    <location>
        <begin position="322"/>
        <end position="339"/>
    </location>
</feature>
<feature type="transmembrane region" description="Helical" evidence="15">
    <location>
        <begin position="159"/>
        <end position="177"/>
    </location>
</feature>
<evidence type="ECO:0000256" key="2">
    <source>
        <dbReference type="ARBA" id="ARBA00011738"/>
    </source>
</evidence>
<gene>
    <name evidence="15 16" type="primary">clcA</name>
    <name evidence="15" type="synonym">eriC</name>
    <name evidence="16" type="ORF">GW952_16170</name>
</gene>
<dbReference type="NCBIfam" id="NF003640">
    <property type="entry name" value="PRK05277.1"/>
    <property type="match status" value="1"/>
</dbReference>
<feature type="transmembrane region" description="Helical" evidence="15">
    <location>
        <begin position="208"/>
        <end position="232"/>
    </location>
</feature>
<dbReference type="InterPro" id="IPR023861">
    <property type="entry name" value="Cl-channel_ClcA"/>
</dbReference>
<name>A0A6P1UYL7_9ENTR</name>
<dbReference type="PANTHER" id="PTHR45711">
    <property type="entry name" value="CHLORIDE CHANNEL PROTEIN"/>
    <property type="match status" value="1"/>
</dbReference>
<proteinExistence type="inferred from homology"/>
<dbReference type="Gene3D" id="1.10.3080.10">
    <property type="entry name" value="Clc chloride channel"/>
    <property type="match status" value="1"/>
</dbReference>
<evidence type="ECO:0000256" key="1">
    <source>
        <dbReference type="ARBA" id="ARBA00004429"/>
    </source>
</evidence>
<evidence type="ECO:0000256" key="3">
    <source>
        <dbReference type="ARBA" id="ARBA00022448"/>
    </source>
</evidence>
<evidence type="ECO:0000256" key="9">
    <source>
        <dbReference type="ARBA" id="ARBA00023065"/>
    </source>
</evidence>
<evidence type="ECO:0000256" key="14">
    <source>
        <dbReference type="ARBA" id="ARBA00068302"/>
    </source>
</evidence>
<keyword evidence="3 15" id="KW-0813">Transport</keyword>
<feature type="transmembrane region" description="Helical" evidence="15">
    <location>
        <begin position="359"/>
        <end position="379"/>
    </location>
</feature>
<accession>A0A6P1UYL7</accession>
<feature type="transmembrane region" description="Helical" evidence="15">
    <location>
        <begin position="107"/>
        <end position="128"/>
    </location>
</feature>
<feature type="transmembrane region" description="Helical" evidence="15">
    <location>
        <begin position="391"/>
        <end position="413"/>
    </location>
</feature>
<keyword evidence="8 15" id="KW-1133">Transmembrane helix</keyword>
<feature type="binding site" evidence="15">
    <location>
        <position position="387"/>
    </location>
    <ligand>
        <name>chloride</name>
        <dbReference type="ChEBI" id="CHEBI:17996"/>
    </ligand>
</feature>
<sequence length="503" mass="53790">MGSRRIFLTTEPVRLARMTFFLFVLLIIDNGMKAENPSSSAHQFVRVRRSDAVRRLIQRDKTPLAVLLMAAVVGTLAGLIGVAFEKSVNWVQNLRIGALVEVADHWFLVWPLAFILSALLAMVGYFLVRRFAPEAGGSGIPEIEGALEELRPVRWWRVLPVKFIGGMGTLGAGMVLGREGPMVQLGGNLGRMVVDVFRMRSPEARHTLLATGAAAGLSAAFNAPLAGILFIIEEMRPQFRYNLISIKAVFTGVIMATIVFRIFNGDKAVIEVGKLSNAPVNTLWLYLILGMIFGCVGPLFNTLVLRTQDMFQRLHGGNIKKWVLIGGLIGGSCGVLGLIQPAASGGGFNLIPIAAAGNFSVGLLLFIFIARVITTLLCFSSGAPGGIFAPMLALGTLLGTAFGMAATPLFPAYHLDAGTFAIAGMGALLAASVRAPLTGIVLVLEMTDNYQLILPMIITCLGATLLAQFLGGKPLYSTILQRTLAKQKAEQEAKAQPVGGENT</sequence>
<dbReference type="HAMAP" id="MF_01128">
    <property type="entry name" value="CLC_ClcA"/>
    <property type="match status" value="1"/>
</dbReference>
<feature type="transmembrane region" description="Helical" evidence="15">
    <location>
        <begin position="451"/>
        <end position="470"/>
    </location>
</feature>
<evidence type="ECO:0000256" key="4">
    <source>
        <dbReference type="ARBA" id="ARBA00022449"/>
    </source>
</evidence>
<evidence type="ECO:0000256" key="6">
    <source>
        <dbReference type="ARBA" id="ARBA00022519"/>
    </source>
</evidence>
<keyword evidence="4 15" id="KW-0050">Antiport</keyword>
<dbReference type="EMBL" id="CP048108">
    <property type="protein sequence ID" value="QHS47028.1"/>
    <property type="molecule type" value="Genomic_DNA"/>
</dbReference>
<organism evidence="16 17">
    <name type="scientific">Klebsiella michiganensis</name>
    <dbReference type="NCBI Taxonomy" id="1134687"/>
    <lineage>
        <taxon>Bacteria</taxon>
        <taxon>Pseudomonadati</taxon>
        <taxon>Pseudomonadota</taxon>
        <taxon>Gammaproteobacteria</taxon>
        <taxon>Enterobacterales</taxon>
        <taxon>Enterobacteriaceae</taxon>
        <taxon>Klebsiella/Raoultella group</taxon>
        <taxon>Klebsiella</taxon>
    </lineage>
</organism>
<dbReference type="GO" id="GO:0015297">
    <property type="term" value="F:antiporter activity"/>
    <property type="evidence" value="ECO:0007669"/>
    <property type="project" value="UniProtKB-UniRule"/>
</dbReference>
<keyword evidence="7 15" id="KW-0812">Transmembrane</keyword>
<dbReference type="GO" id="GO:0005886">
    <property type="term" value="C:plasma membrane"/>
    <property type="evidence" value="ECO:0007669"/>
    <property type="project" value="UniProtKB-SubCell"/>
</dbReference>
<protein>
    <recommendedName>
        <fullName evidence="14 15">H(+)/Cl(-) exchange transporter ClcA</fullName>
    </recommendedName>
</protein>
<feature type="binding site" evidence="15">
    <location>
        <position position="476"/>
    </location>
    <ligand>
        <name>chloride</name>
        <dbReference type="ChEBI" id="CHEBI:17996"/>
    </ligand>
</feature>
<dbReference type="SUPFAM" id="SSF81340">
    <property type="entry name" value="Clc chloride channel"/>
    <property type="match status" value="1"/>
</dbReference>
<comment type="subunit">
    <text evidence="2 15">Homodimer.</text>
</comment>
<feature type="transmembrane region" description="Helical" evidence="15">
    <location>
        <begin position="244"/>
        <end position="263"/>
    </location>
</feature>
<feature type="site" description="Mediates proton transfer from the outer aqueous phase to the interior of the protein; involved in linking H(+) and Cl(-) transport" evidence="15">
    <location>
        <position position="179"/>
    </location>
</feature>
<reference evidence="16 17" key="1">
    <citation type="submission" date="2020-01" db="EMBL/GenBank/DDBJ databases">
        <title>Bactrocera dorsalis gut bacteria genome.</title>
        <authorList>
            <person name="Zhang H."/>
            <person name="Cai Z."/>
        </authorList>
    </citation>
    <scope>NUCLEOTIDE SEQUENCE [LARGE SCALE GENOMIC DNA]</scope>
    <source>
        <strain evidence="16 17">BD177</strain>
    </source>
</reference>
<evidence type="ECO:0000256" key="15">
    <source>
        <dbReference type="HAMAP-Rule" id="MF_01128"/>
    </source>
</evidence>
<evidence type="ECO:0000256" key="5">
    <source>
        <dbReference type="ARBA" id="ARBA00022475"/>
    </source>
</evidence>
<dbReference type="Proteomes" id="UP000464389">
    <property type="component" value="Chromosome"/>
</dbReference>
<comment type="catalytic activity">
    <reaction evidence="15">
        <text>2 chloride(in) + H(+)(out) = 2 chloride(out) + H(+)(in)</text>
        <dbReference type="Rhea" id="RHEA:29567"/>
        <dbReference type="ChEBI" id="CHEBI:15378"/>
        <dbReference type="ChEBI" id="CHEBI:17996"/>
    </reaction>
</comment>
<feature type="binding site" evidence="15">
    <location>
        <position position="388"/>
    </location>
    <ligand>
        <name>chloride</name>
        <dbReference type="ChEBI" id="CHEBI:17996"/>
    </ligand>
</feature>
<dbReference type="KEGG" id="kom:HR38_10110"/>
<dbReference type="FunFam" id="1.10.3080.10:FF:000005">
    <property type="entry name" value="H(+)/Cl(-) exchange transporter ClcA"/>
    <property type="match status" value="1"/>
</dbReference>
<feature type="site" description="Mediates proton transfer from the protein to the inner aqueous phase" evidence="15">
    <location>
        <position position="234"/>
    </location>
</feature>
<dbReference type="PRINTS" id="PR00762">
    <property type="entry name" value="CLCHANNEL"/>
</dbReference>
<feature type="transmembrane region" description="Helical" evidence="15">
    <location>
        <begin position="419"/>
        <end position="444"/>
    </location>
</feature>
<dbReference type="PANTHER" id="PTHR45711:SF6">
    <property type="entry name" value="CHLORIDE CHANNEL PROTEIN"/>
    <property type="match status" value="1"/>
</dbReference>
<evidence type="ECO:0000256" key="10">
    <source>
        <dbReference type="ARBA" id="ARBA00023136"/>
    </source>
</evidence>
<keyword evidence="11 15" id="KW-0868">Chloride</keyword>
<feature type="binding site" evidence="15">
    <location>
        <position position="138"/>
    </location>
    <ligand>
        <name>chloride</name>
        <dbReference type="ChEBI" id="CHEBI:17996"/>
    </ligand>
</feature>
<feature type="transmembrane region" description="Helical" evidence="15">
    <location>
        <begin position="283"/>
        <end position="301"/>
    </location>
</feature>
<dbReference type="InterPro" id="IPR014743">
    <property type="entry name" value="Cl-channel_core"/>
</dbReference>